<gene>
    <name evidence="3" type="ORF">CLV25_107125</name>
</gene>
<dbReference type="GO" id="GO:0005975">
    <property type="term" value="P:carbohydrate metabolic process"/>
    <property type="evidence" value="ECO:0007669"/>
    <property type="project" value="InterPro"/>
</dbReference>
<dbReference type="Gene3D" id="2.70.98.40">
    <property type="entry name" value="Glycoside hydrolase, family 65, N-terminal domain"/>
    <property type="match status" value="1"/>
</dbReference>
<sequence length="691" mass="77281">MFNSINMNGRIIYRIEMNRHKLLVLIFLLFAMGVRAQDAWKIKATNIDPKSYYGVTVANGMLGIVSSPEPLKVQNILLGGTYDIYGRGRVDNFLNGFNMLNLKLIINGSTVTRANISNFEQELDMKEAVLKSSFTFKDIAKVTYSYLALRQLPFSVMLDVTVEPLKDATITAVNILETPDAFRDSRYYYNEINRKHVGLGLLTSMAKSPTGKLSIGASSSFLFSEKRGEEPRIIHETPNANSHQMKFSKDIAAGKAYTFSLVGSTISSAYHADPYNEVERLTIFACLEGRQRLMGKHIAAWEKLWQSDITIEGDAQAQQDIHSMLYHLYSFVREGSGLSISPMGLSGLGYNGHVFWDADTWMFPSLLVLHPEIARSMIDYRFNLLEAAKKNAFEHGYRGAMFPWESSDSGFEQTPVWALSGTFEHHITACVALAAWNYYCVTQDMEWLKAKGWPILQATAEFWASRVEKNSAGKYDIKNVVAADEWAENVDNNAFTNAAAKANLKNAIAAAKLVGAKPGNDWEHIANGIVIEKFADGVTREHSTYNGEKIKQADVNLLAYPLKEVTDIAQIRRDLEYYEIRVPEKNTPAMTQAIFSLLYSRIGDRDKTRHFFDDAYKPNILPPFNVIAETKGGDNPYFVTGAGGVLQTVMMGFGGIEITPKGIVQVPSVLPTGWRSVTIKGVGMDKRTFKR</sequence>
<dbReference type="GO" id="GO:0030246">
    <property type="term" value="F:carbohydrate binding"/>
    <property type="evidence" value="ECO:0007669"/>
    <property type="project" value="InterPro"/>
</dbReference>
<evidence type="ECO:0000259" key="2">
    <source>
        <dbReference type="Pfam" id="PF03636"/>
    </source>
</evidence>
<dbReference type="InterPro" id="IPR037018">
    <property type="entry name" value="GH65_N"/>
</dbReference>
<feature type="domain" description="Glycoside hydrolase family 65 central catalytic" evidence="1">
    <location>
        <begin position="325"/>
        <end position="529"/>
    </location>
</feature>
<dbReference type="GO" id="GO:0004553">
    <property type="term" value="F:hydrolase activity, hydrolyzing O-glycosyl compounds"/>
    <property type="evidence" value="ECO:0007669"/>
    <property type="project" value="TreeGrafter"/>
</dbReference>
<dbReference type="SUPFAM" id="SSF74650">
    <property type="entry name" value="Galactose mutarotase-like"/>
    <property type="match status" value="1"/>
</dbReference>
<dbReference type="InterPro" id="IPR005196">
    <property type="entry name" value="Glyco_hydro_65_N"/>
</dbReference>
<dbReference type="InterPro" id="IPR005195">
    <property type="entry name" value="Glyco_hydro_65_M"/>
</dbReference>
<dbReference type="PANTHER" id="PTHR11051:SF8">
    <property type="entry name" value="PROTEIN-GLUCOSYLGALACTOSYLHYDROXYLYSINE GLUCOSIDASE"/>
    <property type="match status" value="1"/>
</dbReference>
<protein>
    <submittedName>
        <fullName evidence="3">Trehalose/maltose hydrolase-like predicted phosphorylase</fullName>
    </submittedName>
</protein>
<organism evidence="3 4">
    <name type="scientific">Acetobacteroides hydrogenigenes</name>
    <dbReference type="NCBI Taxonomy" id="979970"/>
    <lineage>
        <taxon>Bacteria</taxon>
        <taxon>Pseudomonadati</taxon>
        <taxon>Bacteroidota</taxon>
        <taxon>Bacteroidia</taxon>
        <taxon>Bacteroidales</taxon>
        <taxon>Rikenellaceae</taxon>
        <taxon>Acetobacteroides</taxon>
    </lineage>
</organism>
<reference evidence="3 4" key="1">
    <citation type="submission" date="2019-03" db="EMBL/GenBank/DDBJ databases">
        <title>Genomic Encyclopedia of Archaeal and Bacterial Type Strains, Phase II (KMG-II): from individual species to whole genera.</title>
        <authorList>
            <person name="Goeker M."/>
        </authorList>
    </citation>
    <scope>NUCLEOTIDE SEQUENCE [LARGE SCALE GENOMIC DNA]</scope>
    <source>
        <strain evidence="3 4">RL-C</strain>
    </source>
</reference>
<dbReference type="InterPro" id="IPR008928">
    <property type="entry name" value="6-hairpin_glycosidase_sf"/>
</dbReference>
<dbReference type="EMBL" id="SLWB01000007">
    <property type="protein sequence ID" value="TCN67666.1"/>
    <property type="molecule type" value="Genomic_DNA"/>
</dbReference>
<name>A0A4R2EK55_9BACT</name>
<evidence type="ECO:0000313" key="4">
    <source>
        <dbReference type="Proteomes" id="UP000294830"/>
    </source>
</evidence>
<dbReference type="PANTHER" id="PTHR11051">
    <property type="entry name" value="GLYCOSYL HYDROLASE-RELATED"/>
    <property type="match status" value="1"/>
</dbReference>
<dbReference type="Pfam" id="PF03632">
    <property type="entry name" value="Glyco_hydro_65m"/>
    <property type="match status" value="1"/>
</dbReference>
<dbReference type="InterPro" id="IPR011013">
    <property type="entry name" value="Gal_mutarotase_sf_dom"/>
</dbReference>
<evidence type="ECO:0000313" key="3">
    <source>
        <dbReference type="EMBL" id="TCN67666.1"/>
    </source>
</evidence>
<dbReference type="Gene3D" id="1.50.10.10">
    <property type="match status" value="1"/>
</dbReference>
<accession>A0A4R2EK55</accession>
<keyword evidence="3" id="KW-0378">Hydrolase</keyword>
<feature type="domain" description="Glycoside hydrolase family 65 N-terminal" evidence="2">
    <location>
        <begin position="56"/>
        <end position="259"/>
    </location>
</feature>
<evidence type="ECO:0000259" key="1">
    <source>
        <dbReference type="Pfam" id="PF03632"/>
    </source>
</evidence>
<dbReference type="InterPro" id="IPR012341">
    <property type="entry name" value="6hp_glycosidase-like_sf"/>
</dbReference>
<dbReference type="AlphaFoldDB" id="A0A4R2EK55"/>
<proteinExistence type="predicted"/>
<comment type="caution">
    <text evidence="3">The sequence shown here is derived from an EMBL/GenBank/DDBJ whole genome shotgun (WGS) entry which is preliminary data.</text>
</comment>
<keyword evidence="4" id="KW-1185">Reference proteome</keyword>
<dbReference type="Pfam" id="PF03636">
    <property type="entry name" value="Glyco_hydro_65N"/>
    <property type="match status" value="1"/>
</dbReference>
<dbReference type="GO" id="GO:0016757">
    <property type="term" value="F:glycosyltransferase activity"/>
    <property type="evidence" value="ECO:0007669"/>
    <property type="project" value="UniProtKB-ARBA"/>
</dbReference>
<dbReference type="Proteomes" id="UP000294830">
    <property type="component" value="Unassembled WGS sequence"/>
</dbReference>
<dbReference type="SUPFAM" id="SSF48208">
    <property type="entry name" value="Six-hairpin glycosidases"/>
    <property type="match status" value="1"/>
</dbReference>